<sequence>MLDIRNISVRFGGVHALEQVSLYLNHGEILGLIGPNGAGKTTMLRVITGVVQSNQGEIDLEGEILNNLPIHARVRKGLGFAQQLVRPFREMTLAENVALAAGTEQTLHPWRSMFRVERREALRESLKWLAMVGIEEAADSFPNAVPLGYLKRMEVARVLALRPRMLLLDEPLAGLNQVEAAAFADILVELNRQGQTILLIEHNLAEVRRICSRLVVLDNGRKLAEGNPETVLKQSSVLEAYIGLGNVHAEN</sequence>
<dbReference type="InterPro" id="IPR027417">
    <property type="entry name" value="P-loop_NTPase"/>
</dbReference>
<dbReference type="PROSITE" id="PS50893">
    <property type="entry name" value="ABC_TRANSPORTER_2"/>
    <property type="match status" value="1"/>
</dbReference>
<dbReference type="InterPro" id="IPR003593">
    <property type="entry name" value="AAA+_ATPase"/>
</dbReference>
<dbReference type="SUPFAM" id="SSF52540">
    <property type="entry name" value="P-loop containing nucleoside triphosphate hydrolases"/>
    <property type="match status" value="1"/>
</dbReference>
<evidence type="ECO:0000259" key="4">
    <source>
        <dbReference type="PROSITE" id="PS50893"/>
    </source>
</evidence>
<evidence type="ECO:0000256" key="2">
    <source>
        <dbReference type="ARBA" id="ARBA00022741"/>
    </source>
</evidence>
<gene>
    <name evidence="5" type="ORF">METZ01_LOCUS79718</name>
</gene>
<dbReference type="InterPro" id="IPR003439">
    <property type="entry name" value="ABC_transporter-like_ATP-bd"/>
</dbReference>
<accession>A0A381UFV3</accession>
<keyword evidence="1" id="KW-0813">Transport</keyword>
<evidence type="ECO:0000313" key="5">
    <source>
        <dbReference type="EMBL" id="SVA26864.1"/>
    </source>
</evidence>
<organism evidence="5">
    <name type="scientific">marine metagenome</name>
    <dbReference type="NCBI Taxonomy" id="408172"/>
    <lineage>
        <taxon>unclassified sequences</taxon>
        <taxon>metagenomes</taxon>
        <taxon>ecological metagenomes</taxon>
    </lineage>
</organism>
<evidence type="ECO:0000256" key="1">
    <source>
        <dbReference type="ARBA" id="ARBA00022448"/>
    </source>
</evidence>
<dbReference type="GO" id="GO:0005886">
    <property type="term" value="C:plasma membrane"/>
    <property type="evidence" value="ECO:0007669"/>
    <property type="project" value="TreeGrafter"/>
</dbReference>
<dbReference type="SMART" id="SM00382">
    <property type="entry name" value="AAA"/>
    <property type="match status" value="1"/>
</dbReference>
<proteinExistence type="predicted"/>
<dbReference type="AlphaFoldDB" id="A0A381UFV3"/>
<dbReference type="GO" id="GO:0005524">
    <property type="term" value="F:ATP binding"/>
    <property type="evidence" value="ECO:0007669"/>
    <property type="project" value="UniProtKB-KW"/>
</dbReference>
<name>A0A381UFV3_9ZZZZ</name>
<keyword evidence="2" id="KW-0547">Nucleotide-binding</keyword>
<dbReference type="GO" id="GO:0016887">
    <property type="term" value="F:ATP hydrolysis activity"/>
    <property type="evidence" value="ECO:0007669"/>
    <property type="project" value="InterPro"/>
</dbReference>
<dbReference type="InterPro" id="IPR051120">
    <property type="entry name" value="ABC_AA/LPS_Transport"/>
</dbReference>
<dbReference type="EMBL" id="UINC01006325">
    <property type="protein sequence ID" value="SVA26864.1"/>
    <property type="molecule type" value="Genomic_DNA"/>
</dbReference>
<dbReference type="Gene3D" id="3.40.50.300">
    <property type="entry name" value="P-loop containing nucleotide triphosphate hydrolases"/>
    <property type="match status" value="1"/>
</dbReference>
<keyword evidence="3" id="KW-0067">ATP-binding</keyword>
<dbReference type="Pfam" id="PF00005">
    <property type="entry name" value="ABC_tran"/>
    <property type="match status" value="1"/>
</dbReference>
<dbReference type="PANTHER" id="PTHR45772">
    <property type="entry name" value="CONSERVED COMPONENT OF ABC TRANSPORTER FOR NATURAL AMINO ACIDS-RELATED"/>
    <property type="match status" value="1"/>
</dbReference>
<protein>
    <recommendedName>
        <fullName evidence="4">ABC transporter domain-containing protein</fullName>
    </recommendedName>
</protein>
<feature type="domain" description="ABC transporter" evidence="4">
    <location>
        <begin position="2"/>
        <end position="244"/>
    </location>
</feature>
<evidence type="ECO:0000256" key="3">
    <source>
        <dbReference type="ARBA" id="ARBA00022840"/>
    </source>
</evidence>
<reference evidence="5" key="1">
    <citation type="submission" date="2018-05" db="EMBL/GenBank/DDBJ databases">
        <authorList>
            <person name="Lanie J.A."/>
            <person name="Ng W.-L."/>
            <person name="Kazmierczak K.M."/>
            <person name="Andrzejewski T.M."/>
            <person name="Davidsen T.M."/>
            <person name="Wayne K.J."/>
            <person name="Tettelin H."/>
            <person name="Glass J.I."/>
            <person name="Rusch D."/>
            <person name="Podicherti R."/>
            <person name="Tsui H.-C.T."/>
            <person name="Winkler M.E."/>
        </authorList>
    </citation>
    <scope>NUCLEOTIDE SEQUENCE</scope>
</reference>
<dbReference type="PANTHER" id="PTHR45772:SF9">
    <property type="entry name" value="CONSERVED COMPONENT OF ABC TRANSPORTER FOR NATURAL AMINO ACIDS"/>
    <property type="match status" value="1"/>
</dbReference>